<feature type="domain" description="Acyl-CoA thioesterase-like C-terminal" evidence="2">
    <location>
        <begin position="124"/>
        <end position="250"/>
    </location>
</feature>
<evidence type="ECO:0000259" key="1">
    <source>
        <dbReference type="Pfam" id="PF13622"/>
    </source>
</evidence>
<feature type="domain" description="Acyl-CoA thioesterase-like N-terminal HotDog" evidence="1">
    <location>
        <begin position="22"/>
        <end position="104"/>
    </location>
</feature>
<dbReference type="InterPro" id="IPR049450">
    <property type="entry name" value="ACOT8-like_C"/>
</dbReference>
<dbReference type="EMBL" id="JACEOR010000139">
    <property type="protein sequence ID" value="MBA4504521.1"/>
    <property type="molecule type" value="Genomic_DNA"/>
</dbReference>
<dbReference type="Proteomes" id="UP000336646">
    <property type="component" value="Unassembled WGS sequence"/>
</dbReference>
<gene>
    <name evidence="4" type="ORF">EKI59_00440</name>
    <name evidence="3" type="ORF">H0H28_04105</name>
</gene>
<dbReference type="Pfam" id="PF20789">
    <property type="entry name" value="4HBT_3C"/>
    <property type="match status" value="1"/>
</dbReference>
<dbReference type="RefSeq" id="WP_144688985.1">
    <property type="nucleotide sequence ID" value="NZ_JACEOR010000139.1"/>
</dbReference>
<evidence type="ECO:0000313" key="4">
    <source>
        <dbReference type="EMBL" id="TVS30292.1"/>
    </source>
</evidence>
<organism evidence="4 5">
    <name type="scientific">Corynebacterium sanguinis</name>
    <dbReference type="NCBI Taxonomy" id="2594913"/>
    <lineage>
        <taxon>Bacteria</taxon>
        <taxon>Bacillati</taxon>
        <taxon>Actinomycetota</taxon>
        <taxon>Actinomycetes</taxon>
        <taxon>Mycobacteriales</taxon>
        <taxon>Corynebacteriaceae</taxon>
        <taxon>Corynebacterium</taxon>
    </lineage>
</organism>
<dbReference type="InterPro" id="IPR042171">
    <property type="entry name" value="Acyl-CoA_hotdog"/>
</dbReference>
<keyword evidence="6" id="KW-1185">Reference proteome</keyword>
<dbReference type="Proteomes" id="UP000580709">
    <property type="component" value="Unassembled WGS sequence"/>
</dbReference>
<name>A0A6C1U4Z7_9CORY</name>
<comment type="caution">
    <text evidence="4">The sequence shown here is derived from an EMBL/GenBank/DDBJ whole genome shotgun (WGS) entry which is preliminary data.</text>
</comment>
<dbReference type="OrthoDB" id="1413770at2"/>
<evidence type="ECO:0000313" key="5">
    <source>
        <dbReference type="Proteomes" id="UP000336646"/>
    </source>
</evidence>
<dbReference type="Gene3D" id="2.40.160.210">
    <property type="entry name" value="Acyl-CoA thioesterase, double hotdog domain"/>
    <property type="match status" value="1"/>
</dbReference>
<evidence type="ECO:0000313" key="6">
    <source>
        <dbReference type="Proteomes" id="UP000580709"/>
    </source>
</evidence>
<dbReference type="EMBL" id="RXIR01000001">
    <property type="protein sequence ID" value="TVS30292.1"/>
    <property type="molecule type" value="Genomic_DNA"/>
</dbReference>
<reference evidence="4 5" key="1">
    <citation type="submission" date="2018-12" db="EMBL/GenBank/DDBJ databases">
        <title>Corynebacterium sanguinis sp. nov., a clinically-associated and environmental corynebacterium.</title>
        <authorList>
            <person name="Gonzales-Siles L."/>
            <person name="Jaen-Luchoro D."/>
            <person name="Cardew S."/>
            <person name="Inganas E."/>
            <person name="Ohlen M."/>
            <person name="Jensie-Markopolous S."/>
            <person name="Pinyeiro-Iglesias B."/>
            <person name="Molin K."/>
            <person name="Skovbjerg S."/>
            <person name="Svensson-Stadler L."/>
            <person name="Funke G."/>
            <person name="Moore E.R.B."/>
        </authorList>
    </citation>
    <scope>NUCLEOTIDE SEQUENCE [LARGE SCALE GENOMIC DNA]</scope>
    <source>
        <strain evidence="4 5">58734</strain>
    </source>
</reference>
<evidence type="ECO:0000313" key="3">
    <source>
        <dbReference type="EMBL" id="MBA4504521.1"/>
    </source>
</evidence>
<dbReference type="AlphaFoldDB" id="A0A6C1U4Z7"/>
<reference evidence="3 6" key="2">
    <citation type="submission" date="2020-07" db="EMBL/GenBank/DDBJ databases">
        <authorList>
            <person name="Khare M."/>
        </authorList>
    </citation>
    <scope>NUCLEOTIDE SEQUENCE [LARGE SCALE GENOMIC DNA]</scope>
    <source>
        <strain evidence="3 6">P8776</strain>
    </source>
</reference>
<dbReference type="Pfam" id="PF13622">
    <property type="entry name" value="4HBT_3"/>
    <property type="match status" value="1"/>
</dbReference>
<sequence>MPESYFRRTGDTTFAPTTHCEGAWSAQDYHFSSLAGLIVHVAQLSRDPDDTKRLVRVSYDILGRLPLEEANVAVETIRPGRKIELVEVTVSLAGRAAIIARIWYIDALDTRDVETPTQQTYPVPEDCEDQQFSTVWEGGFIRQLIGRKVTGLPEGTFFSWFTSETTMVDTDERIPLAEFFSRIDIANGIAVHHSPTEWAFPNVDLTVHLYRYPVGQWNGLEATNVWGPDGAGLTSTILHDLDGPLGRAEQMQALGRV</sequence>
<evidence type="ECO:0000259" key="2">
    <source>
        <dbReference type="Pfam" id="PF20789"/>
    </source>
</evidence>
<proteinExistence type="predicted"/>
<protein>
    <submittedName>
        <fullName evidence="4">Thioesterase family protein</fullName>
    </submittedName>
</protein>
<accession>A0A6C1U4Z7</accession>
<dbReference type="InterPro" id="IPR049449">
    <property type="entry name" value="TesB_ACOT8-like_N"/>
</dbReference>